<keyword evidence="6" id="KW-0812">Transmembrane</keyword>
<dbReference type="InterPro" id="IPR009056">
    <property type="entry name" value="Cyt_c-like_dom"/>
</dbReference>
<dbReference type="PROSITE" id="PS51007">
    <property type="entry name" value="CYTC"/>
    <property type="match status" value="2"/>
</dbReference>
<feature type="region of interest" description="Disordered" evidence="5">
    <location>
        <begin position="283"/>
        <end position="302"/>
    </location>
</feature>
<dbReference type="GO" id="GO:0009055">
    <property type="term" value="F:electron transfer activity"/>
    <property type="evidence" value="ECO:0007669"/>
    <property type="project" value="InterPro"/>
</dbReference>
<name>A0A1H6FB05_9GAMM</name>
<evidence type="ECO:0000256" key="2">
    <source>
        <dbReference type="ARBA" id="ARBA00022723"/>
    </source>
</evidence>
<evidence type="ECO:0000256" key="1">
    <source>
        <dbReference type="ARBA" id="ARBA00022617"/>
    </source>
</evidence>
<keyword evidence="2 4" id="KW-0479">Metal-binding</keyword>
<evidence type="ECO:0000259" key="7">
    <source>
        <dbReference type="PROSITE" id="PS51007"/>
    </source>
</evidence>
<keyword evidence="1 4" id="KW-0349">Heme</keyword>
<keyword evidence="6" id="KW-1133">Transmembrane helix</keyword>
<dbReference type="Gene3D" id="1.10.760.10">
    <property type="entry name" value="Cytochrome c-like domain"/>
    <property type="match status" value="2"/>
</dbReference>
<reference evidence="8 9" key="1">
    <citation type="submission" date="2016-10" db="EMBL/GenBank/DDBJ databases">
        <authorList>
            <person name="de Groot N.N."/>
        </authorList>
    </citation>
    <scope>NUCLEOTIDE SEQUENCE [LARGE SCALE GENOMIC DNA]</scope>
    <source>
        <strain evidence="8">MBHS1</strain>
    </source>
</reference>
<dbReference type="RefSeq" id="WP_146066793.1">
    <property type="nucleotide sequence ID" value="NZ_FMSV02000528.1"/>
</dbReference>
<dbReference type="AlphaFoldDB" id="A0A1H6FB05"/>
<keyword evidence="3 4" id="KW-0408">Iron</keyword>
<feature type="transmembrane region" description="Helical" evidence="6">
    <location>
        <begin position="12"/>
        <end position="34"/>
    </location>
</feature>
<dbReference type="SUPFAM" id="SSF46626">
    <property type="entry name" value="Cytochrome c"/>
    <property type="match status" value="2"/>
</dbReference>
<dbReference type="EMBL" id="FMSV02000528">
    <property type="protein sequence ID" value="SEH07272.1"/>
    <property type="molecule type" value="Genomic_DNA"/>
</dbReference>
<protein>
    <submittedName>
        <fullName evidence="8">Cytochrome c</fullName>
    </submittedName>
</protein>
<evidence type="ECO:0000256" key="4">
    <source>
        <dbReference type="PROSITE-ProRule" id="PRU00433"/>
    </source>
</evidence>
<keyword evidence="6" id="KW-0472">Membrane</keyword>
<organism evidence="8 9">
    <name type="scientific">Candidatus Venteria ishoeyi</name>
    <dbReference type="NCBI Taxonomy" id="1899563"/>
    <lineage>
        <taxon>Bacteria</taxon>
        <taxon>Pseudomonadati</taxon>
        <taxon>Pseudomonadota</taxon>
        <taxon>Gammaproteobacteria</taxon>
        <taxon>Thiotrichales</taxon>
        <taxon>Thiotrichaceae</taxon>
        <taxon>Venteria</taxon>
    </lineage>
</organism>
<gene>
    <name evidence="8" type="ORF">MBHS_03147</name>
</gene>
<feature type="domain" description="Cytochrome c" evidence="7">
    <location>
        <begin position="56"/>
        <end position="166"/>
    </location>
</feature>
<keyword evidence="9" id="KW-1185">Reference proteome</keyword>
<dbReference type="Proteomes" id="UP000236724">
    <property type="component" value="Unassembled WGS sequence"/>
</dbReference>
<proteinExistence type="predicted"/>
<evidence type="ECO:0000313" key="9">
    <source>
        <dbReference type="Proteomes" id="UP000236724"/>
    </source>
</evidence>
<feature type="compositionally biased region" description="Low complexity" evidence="5">
    <location>
        <begin position="291"/>
        <end position="302"/>
    </location>
</feature>
<feature type="domain" description="Cytochrome c" evidence="7">
    <location>
        <begin position="194"/>
        <end position="280"/>
    </location>
</feature>
<accession>A0A1H6FB05</accession>
<evidence type="ECO:0000256" key="3">
    <source>
        <dbReference type="ARBA" id="ARBA00023004"/>
    </source>
</evidence>
<dbReference type="OrthoDB" id="9814063at2"/>
<evidence type="ECO:0000256" key="6">
    <source>
        <dbReference type="SAM" id="Phobius"/>
    </source>
</evidence>
<dbReference type="InterPro" id="IPR036909">
    <property type="entry name" value="Cyt_c-like_dom_sf"/>
</dbReference>
<dbReference type="GO" id="GO:0046872">
    <property type="term" value="F:metal ion binding"/>
    <property type="evidence" value="ECO:0007669"/>
    <property type="project" value="UniProtKB-KW"/>
</dbReference>
<dbReference type="GO" id="GO:0020037">
    <property type="term" value="F:heme binding"/>
    <property type="evidence" value="ECO:0007669"/>
    <property type="project" value="InterPro"/>
</dbReference>
<sequence>MTRPYPQQAGGVLLTVLAFCLGLTLVFTLIANLLPQVEGEAPVEKEVDLGALTMDSFVALGETLFKGKGTCTLCHNNMGRAPDILASNMVQDGENRLKDERYKGKASDVEAYLRESMLDPSIYVVKGFGKKGSNDSVSPMPVVDKAPILLSQLEMDAVIAFMQAKDGNDVTVELPKEAPAEVAKTETSAAAPVESASTPEAVAAKYGCQACHSMMATESPVGPSLVDAKSRLNKEAIRQSIIDPAAVIAEGFVDMMPKDFGDKMTIRELDLIVDYLSADAAAPTPQDAVATTSTTSTTGENQ</sequence>
<evidence type="ECO:0000256" key="5">
    <source>
        <dbReference type="SAM" id="MobiDB-lite"/>
    </source>
</evidence>
<evidence type="ECO:0000313" key="8">
    <source>
        <dbReference type="EMBL" id="SEH07272.1"/>
    </source>
</evidence>